<feature type="compositionally biased region" description="Basic and acidic residues" evidence="1">
    <location>
        <begin position="122"/>
        <end position="132"/>
    </location>
</feature>
<organism evidence="4 5">
    <name type="scientific">Cytospora leucostoma</name>
    <dbReference type="NCBI Taxonomy" id="1230097"/>
    <lineage>
        <taxon>Eukaryota</taxon>
        <taxon>Fungi</taxon>
        <taxon>Dikarya</taxon>
        <taxon>Ascomycota</taxon>
        <taxon>Pezizomycotina</taxon>
        <taxon>Sordariomycetes</taxon>
        <taxon>Sordariomycetidae</taxon>
        <taxon>Diaporthales</taxon>
        <taxon>Cytosporaceae</taxon>
        <taxon>Cytospora</taxon>
    </lineage>
</organism>
<keyword evidence="2" id="KW-1133">Transmembrane helix</keyword>
<gene>
    <name evidence="4" type="ORF">VPNG_07718</name>
</gene>
<dbReference type="AlphaFoldDB" id="A0A423W8H0"/>
<comment type="caution">
    <text evidence="4">The sequence shown here is derived from an EMBL/GenBank/DDBJ whole genome shotgun (WGS) entry which is preliminary data.</text>
</comment>
<feature type="compositionally biased region" description="Low complexity" evidence="1">
    <location>
        <begin position="210"/>
        <end position="221"/>
    </location>
</feature>
<dbReference type="InterPro" id="IPR053025">
    <property type="entry name" value="Mito_ATP_Synthase-Asso"/>
</dbReference>
<dbReference type="SMART" id="SM00271">
    <property type="entry name" value="DnaJ"/>
    <property type="match status" value="1"/>
</dbReference>
<dbReference type="InterPro" id="IPR001623">
    <property type="entry name" value="DnaJ_domain"/>
</dbReference>
<evidence type="ECO:0000259" key="3">
    <source>
        <dbReference type="PROSITE" id="PS50076"/>
    </source>
</evidence>
<evidence type="ECO:0000313" key="5">
    <source>
        <dbReference type="Proteomes" id="UP000285146"/>
    </source>
</evidence>
<feature type="region of interest" description="Disordered" evidence="1">
    <location>
        <begin position="122"/>
        <end position="279"/>
    </location>
</feature>
<sequence>MPVAVHHLQPQQPYYGSSSTTSSTTSSRYARSFFHTTPPRRDHDPDRNKNHYEILNVPSSAPPGDIKKSFYALSKAHHPDVNRDDPAASKRFMRISEAYGVLSDTTRRARYDRDVLRLHERPAHQQQHADHPHHPHHHHRHGSYSSTSSTGPAGGRPASGLSRRRGTFKGPPPSFYRNGGWGAHGAKRSQAHEETARPGEAGRQRDHHQQQQQSGQQQWAGTGFGGFGGGMGPGADSPAAGDVPHFDRAARAAHTRTQARVDEIRRRKAARNAQSPGGGDWGEFGSFFAVLGVLGIAIGVPYFVTKRWDTSPGMKGKKKSRSSSLAG</sequence>
<feature type="region of interest" description="Disordered" evidence="1">
    <location>
        <begin position="1"/>
        <end position="63"/>
    </location>
</feature>
<keyword evidence="2" id="KW-0812">Transmembrane</keyword>
<dbReference type="PANTHER" id="PTHR44873:SF1">
    <property type="entry name" value="DNAJ HOMOLOG SUBFAMILY C MEMBER 30, MITOCHONDRIAL"/>
    <property type="match status" value="1"/>
</dbReference>
<dbReference type="STRING" id="1230097.A0A423W8H0"/>
<dbReference type="PROSITE" id="PS50076">
    <property type="entry name" value="DNAJ_2"/>
    <property type="match status" value="1"/>
</dbReference>
<dbReference type="InParanoid" id="A0A423W8H0"/>
<evidence type="ECO:0000256" key="2">
    <source>
        <dbReference type="SAM" id="Phobius"/>
    </source>
</evidence>
<dbReference type="InterPro" id="IPR036869">
    <property type="entry name" value="J_dom_sf"/>
</dbReference>
<reference evidence="4 5" key="1">
    <citation type="submission" date="2015-09" db="EMBL/GenBank/DDBJ databases">
        <title>Host preference determinants of Valsa canker pathogens revealed by comparative genomics.</title>
        <authorList>
            <person name="Yin Z."/>
            <person name="Huang L."/>
        </authorList>
    </citation>
    <scope>NUCLEOTIDE SEQUENCE [LARGE SCALE GENOMIC DNA]</scope>
    <source>
        <strain evidence="4 5">SXYLt</strain>
    </source>
</reference>
<dbReference type="Pfam" id="PF00226">
    <property type="entry name" value="DnaJ"/>
    <property type="match status" value="1"/>
</dbReference>
<feature type="domain" description="J" evidence="3">
    <location>
        <begin position="50"/>
        <end position="115"/>
    </location>
</feature>
<feature type="compositionally biased region" description="Low complexity" evidence="1">
    <location>
        <begin position="17"/>
        <end position="27"/>
    </location>
</feature>
<dbReference type="OrthoDB" id="10250354at2759"/>
<accession>A0A423W8H0</accession>
<keyword evidence="5" id="KW-1185">Reference proteome</keyword>
<dbReference type="CDD" id="cd06257">
    <property type="entry name" value="DnaJ"/>
    <property type="match status" value="1"/>
</dbReference>
<dbReference type="Proteomes" id="UP000285146">
    <property type="component" value="Unassembled WGS sequence"/>
</dbReference>
<protein>
    <recommendedName>
        <fullName evidence="3">J domain-containing protein</fullName>
    </recommendedName>
</protein>
<keyword evidence="2" id="KW-0472">Membrane</keyword>
<dbReference type="PANTHER" id="PTHR44873">
    <property type="entry name" value="DNAJ HOMOLOG SUBFAMILY C MEMBER 30, MITOCHONDRIAL"/>
    <property type="match status" value="1"/>
</dbReference>
<evidence type="ECO:0000313" key="4">
    <source>
        <dbReference type="EMBL" id="ROV99606.1"/>
    </source>
</evidence>
<dbReference type="PRINTS" id="PR00625">
    <property type="entry name" value="JDOMAIN"/>
</dbReference>
<feature type="compositionally biased region" description="Basic and acidic residues" evidence="1">
    <location>
        <begin position="190"/>
        <end position="209"/>
    </location>
</feature>
<proteinExistence type="predicted"/>
<feature type="compositionally biased region" description="Gly residues" evidence="1">
    <location>
        <begin position="222"/>
        <end position="233"/>
    </location>
</feature>
<evidence type="ECO:0000256" key="1">
    <source>
        <dbReference type="SAM" id="MobiDB-lite"/>
    </source>
</evidence>
<dbReference type="Gene3D" id="1.10.287.110">
    <property type="entry name" value="DnaJ domain"/>
    <property type="match status" value="1"/>
</dbReference>
<feature type="transmembrane region" description="Helical" evidence="2">
    <location>
        <begin position="284"/>
        <end position="305"/>
    </location>
</feature>
<dbReference type="SUPFAM" id="SSF46565">
    <property type="entry name" value="Chaperone J-domain"/>
    <property type="match status" value="1"/>
</dbReference>
<name>A0A423W8H0_9PEZI</name>
<feature type="compositionally biased region" description="Basic residues" evidence="1">
    <location>
        <begin position="133"/>
        <end position="142"/>
    </location>
</feature>
<feature type="compositionally biased region" description="Basic and acidic residues" evidence="1">
    <location>
        <begin position="39"/>
        <end position="52"/>
    </location>
</feature>
<dbReference type="EMBL" id="LKEB01000058">
    <property type="protein sequence ID" value="ROV99606.1"/>
    <property type="molecule type" value="Genomic_DNA"/>
</dbReference>